<evidence type="ECO:0000259" key="9">
    <source>
        <dbReference type="Pfam" id="PF08245"/>
    </source>
</evidence>
<reference evidence="10 11" key="1">
    <citation type="submission" date="2020-07" db="EMBL/GenBank/DDBJ databases">
        <title>Sequencing the genomes of 1000 actinobacteria strains.</title>
        <authorList>
            <person name="Klenk H.-P."/>
        </authorList>
    </citation>
    <scope>NUCLEOTIDE SEQUENCE [LARGE SCALE GENOMIC DNA]</scope>
    <source>
        <strain evidence="10 11">DSM 103164</strain>
    </source>
</reference>
<proteinExistence type="predicted"/>
<dbReference type="GO" id="GO:0009252">
    <property type="term" value="P:peptidoglycan biosynthetic process"/>
    <property type="evidence" value="ECO:0007669"/>
    <property type="project" value="UniProtKB-UniPathway"/>
</dbReference>
<keyword evidence="11" id="KW-1185">Reference proteome</keyword>
<dbReference type="SUPFAM" id="SSF51984">
    <property type="entry name" value="MurCD N-terminal domain"/>
    <property type="match status" value="1"/>
</dbReference>
<dbReference type="Pfam" id="PF02875">
    <property type="entry name" value="Mur_ligase_C"/>
    <property type="match status" value="1"/>
</dbReference>
<evidence type="ECO:0000256" key="4">
    <source>
        <dbReference type="ARBA" id="ARBA00022598"/>
    </source>
</evidence>
<accession>A0A7Z0D6B1</accession>
<keyword evidence="7" id="KW-0131">Cell cycle</keyword>
<keyword evidence="6" id="KW-0067">ATP-binding</keyword>
<evidence type="ECO:0000256" key="1">
    <source>
        <dbReference type="ARBA" id="ARBA00004496"/>
    </source>
</evidence>
<organism evidence="10 11">
    <name type="scientific">Naumannella cuiyingiana</name>
    <dbReference type="NCBI Taxonomy" id="1347891"/>
    <lineage>
        <taxon>Bacteria</taxon>
        <taxon>Bacillati</taxon>
        <taxon>Actinomycetota</taxon>
        <taxon>Actinomycetes</taxon>
        <taxon>Propionibacteriales</taxon>
        <taxon>Propionibacteriaceae</taxon>
        <taxon>Naumannella</taxon>
    </lineage>
</organism>
<dbReference type="PANTHER" id="PTHR43692:SF1">
    <property type="entry name" value="UDP-N-ACETYLMURAMOYLALANINE--D-GLUTAMATE LIGASE"/>
    <property type="match status" value="1"/>
</dbReference>
<keyword evidence="5" id="KW-0547">Nucleotide-binding</keyword>
<comment type="caution">
    <text evidence="10">The sequence shown here is derived from an EMBL/GenBank/DDBJ whole genome shotgun (WGS) entry which is preliminary data.</text>
</comment>
<comment type="catalytic activity">
    <reaction evidence="7">
        <text>UDP-N-acetyl-alpha-D-muramoyl-L-alanine + D-glutamate + ATP = UDP-N-acetyl-alpha-D-muramoyl-L-alanyl-D-glutamate + ADP + phosphate + H(+)</text>
        <dbReference type="Rhea" id="RHEA:16429"/>
        <dbReference type="ChEBI" id="CHEBI:15378"/>
        <dbReference type="ChEBI" id="CHEBI:29986"/>
        <dbReference type="ChEBI" id="CHEBI:30616"/>
        <dbReference type="ChEBI" id="CHEBI:43474"/>
        <dbReference type="ChEBI" id="CHEBI:83898"/>
        <dbReference type="ChEBI" id="CHEBI:83900"/>
        <dbReference type="ChEBI" id="CHEBI:456216"/>
        <dbReference type="EC" id="6.3.2.9"/>
    </reaction>
</comment>
<dbReference type="GO" id="GO:0008360">
    <property type="term" value="P:regulation of cell shape"/>
    <property type="evidence" value="ECO:0007669"/>
    <property type="project" value="UniProtKB-KW"/>
</dbReference>
<dbReference type="GO" id="GO:0051301">
    <property type="term" value="P:cell division"/>
    <property type="evidence" value="ECO:0007669"/>
    <property type="project" value="UniProtKB-KW"/>
</dbReference>
<dbReference type="Pfam" id="PF08245">
    <property type="entry name" value="Mur_ligase_M"/>
    <property type="match status" value="1"/>
</dbReference>
<dbReference type="UniPathway" id="UPA00219"/>
<dbReference type="InterPro" id="IPR013221">
    <property type="entry name" value="Mur_ligase_cen"/>
</dbReference>
<keyword evidence="7" id="KW-0132">Cell division</keyword>
<comment type="subcellular location">
    <subcellularLocation>
        <location evidence="1 7">Cytoplasm</location>
    </subcellularLocation>
</comment>
<dbReference type="Gene3D" id="3.90.190.20">
    <property type="entry name" value="Mur ligase, C-terminal domain"/>
    <property type="match status" value="1"/>
</dbReference>
<keyword evidence="7" id="KW-0133">Cell shape</keyword>
<dbReference type="InterPro" id="IPR036565">
    <property type="entry name" value="Mur-like_cat_sf"/>
</dbReference>
<dbReference type="AlphaFoldDB" id="A0A7Z0D6B1"/>
<evidence type="ECO:0000313" key="10">
    <source>
        <dbReference type="EMBL" id="NYI69609.1"/>
    </source>
</evidence>
<evidence type="ECO:0000256" key="6">
    <source>
        <dbReference type="ARBA" id="ARBA00022840"/>
    </source>
</evidence>
<dbReference type="NCBIfam" id="TIGR01087">
    <property type="entry name" value="murD"/>
    <property type="match status" value="1"/>
</dbReference>
<evidence type="ECO:0000313" key="11">
    <source>
        <dbReference type="Proteomes" id="UP000527616"/>
    </source>
</evidence>
<dbReference type="InterPro" id="IPR004101">
    <property type="entry name" value="Mur_ligase_C"/>
</dbReference>
<dbReference type="GO" id="GO:0071555">
    <property type="term" value="P:cell wall organization"/>
    <property type="evidence" value="ECO:0007669"/>
    <property type="project" value="UniProtKB-KW"/>
</dbReference>
<dbReference type="SUPFAM" id="SSF53623">
    <property type="entry name" value="MurD-like peptide ligases, catalytic domain"/>
    <property type="match status" value="1"/>
</dbReference>
<dbReference type="Gene3D" id="3.40.1190.10">
    <property type="entry name" value="Mur-like, catalytic domain"/>
    <property type="match status" value="1"/>
</dbReference>
<dbReference type="InterPro" id="IPR005762">
    <property type="entry name" value="MurD"/>
</dbReference>
<dbReference type="Gene3D" id="3.40.50.720">
    <property type="entry name" value="NAD(P)-binding Rossmann-like Domain"/>
    <property type="match status" value="1"/>
</dbReference>
<dbReference type="Proteomes" id="UP000527616">
    <property type="component" value="Unassembled WGS sequence"/>
</dbReference>
<dbReference type="InterPro" id="IPR036615">
    <property type="entry name" value="Mur_ligase_C_dom_sf"/>
</dbReference>
<sequence length="452" mass="47630">MSERAAPLRVAVVGYATDGRATAAYHAARGDRVEIRDANPATEVDPSFDRLLGPDHLSDLDSFDLVVRSSGVHPDKLLAANPAALGLADKITTSVNEFVRHSPSSHLYGVTGTKGKGTTATLIAELLRAAGRTVHLGGNIGIGMLSLLPLVGPDDHCVLELSSFQLFDFTGRVPTAVALSITPEHLNWHADLADYQGAKARLFAHQAPGDVTVFNARSATAAAAAAHSPGRRFGFDVPPIGEPPAAREAAFVDGERLWHGDTMIMDVAEIALPGRHNLENVCAAVSATWPEIAGDLDAARAVLRRWSGLSEHLELIRETGGVRWYNDTYATAPDAALAAMRSFDRPKVLIIGGIDKQVPQADFVAAIAAEQSVRGVVLIDDLAPQLAELFAGRGYDRAVLGGDSMDAIVATAARLAEPGDVVLLSPGAAGNGGMFADKWDRGRRFTAAVAAL</sequence>
<dbReference type="GO" id="GO:0008764">
    <property type="term" value="F:UDP-N-acetylmuramoylalanine-D-glutamate ligase activity"/>
    <property type="evidence" value="ECO:0007669"/>
    <property type="project" value="UniProtKB-EC"/>
</dbReference>
<protein>
    <recommendedName>
        <fullName evidence="7">UDP-N-acetylmuramoylalanine--D-glutamate ligase</fullName>
        <ecNumber evidence="7">6.3.2.9</ecNumber>
    </recommendedName>
</protein>
<evidence type="ECO:0000259" key="8">
    <source>
        <dbReference type="Pfam" id="PF02875"/>
    </source>
</evidence>
<name>A0A7Z0D6B1_9ACTN</name>
<dbReference type="SUPFAM" id="SSF53244">
    <property type="entry name" value="MurD-like peptide ligases, peptide-binding domain"/>
    <property type="match status" value="1"/>
</dbReference>
<dbReference type="EMBL" id="JACBZS010000001">
    <property type="protein sequence ID" value="NYI69609.1"/>
    <property type="molecule type" value="Genomic_DNA"/>
</dbReference>
<dbReference type="EC" id="6.3.2.9" evidence="7"/>
<keyword evidence="7" id="KW-0573">Peptidoglycan synthesis</keyword>
<keyword evidence="7" id="KW-0961">Cell wall biogenesis/degradation</keyword>
<evidence type="ECO:0000256" key="3">
    <source>
        <dbReference type="ARBA" id="ARBA00022490"/>
    </source>
</evidence>
<comment type="function">
    <text evidence="7">Cell wall formation. Catalyzes the addition of glutamate to the nucleotide precursor UDP-N-acetylmuramoyl-L-alanine (UMA).</text>
</comment>
<evidence type="ECO:0000256" key="2">
    <source>
        <dbReference type="ARBA" id="ARBA00004752"/>
    </source>
</evidence>
<keyword evidence="4 10" id="KW-0436">Ligase</keyword>
<keyword evidence="3" id="KW-0963">Cytoplasm</keyword>
<evidence type="ECO:0000256" key="7">
    <source>
        <dbReference type="RuleBase" id="RU003664"/>
    </source>
</evidence>
<feature type="domain" description="Mur ligase central" evidence="9">
    <location>
        <begin position="110"/>
        <end position="287"/>
    </location>
</feature>
<gene>
    <name evidence="10" type="ORF">GGQ54_000169</name>
</gene>
<dbReference type="GO" id="GO:0005524">
    <property type="term" value="F:ATP binding"/>
    <property type="evidence" value="ECO:0007669"/>
    <property type="project" value="UniProtKB-KW"/>
</dbReference>
<dbReference type="GO" id="GO:0005737">
    <property type="term" value="C:cytoplasm"/>
    <property type="evidence" value="ECO:0007669"/>
    <property type="project" value="UniProtKB-SubCell"/>
</dbReference>
<feature type="domain" description="Mur ligase C-terminal" evidence="8">
    <location>
        <begin position="313"/>
        <end position="426"/>
    </location>
</feature>
<comment type="pathway">
    <text evidence="2 7">Cell wall biogenesis; peptidoglycan biosynthesis.</text>
</comment>
<dbReference type="RefSeq" id="WP_179443658.1">
    <property type="nucleotide sequence ID" value="NZ_JACBZS010000001.1"/>
</dbReference>
<dbReference type="PANTHER" id="PTHR43692">
    <property type="entry name" value="UDP-N-ACETYLMURAMOYLALANINE--D-GLUTAMATE LIGASE"/>
    <property type="match status" value="1"/>
</dbReference>
<evidence type="ECO:0000256" key="5">
    <source>
        <dbReference type="ARBA" id="ARBA00022741"/>
    </source>
</evidence>